<dbReference type="CDD" id="cd00130">
    <property type="entry name" value="PAS"/>
    <property type="match status" value="2"/>
</dbReference>
<dbReference type="PANTHER" id="PTHR44757">
    <property type="entry name" value="DIGUANYLATE CYCLASE DGCP"/>
    <property type="match status" value="1"/>
</dbReference>
<dbReference type="CDD" id="cd01949">
    <property type="entry name" value="GGDEF"/>
    <property type="match status" value="1"/>
</dbReference>
<dbReference type="Pfam" id="PF03924">
    <property type="entry name" value="CHASE"/>
    <property type="match status" value="1"/>
</dbReference>
<dbReference type="InterPro" id="IPR000014">
    <property type="entry name" value="PAS"/>
</dbReference>
<feature type="transmembrane region" description="Helical" evidence="6">
    <location>
        <begin position="45"/>
        <end position="65"/>
    </location>
</feature>
<feature type="transmembrane region" description="Helical" evidence="6">
    <location>
        <begin position="202"/>
        <end position="221"/>
    </location>
</feature>
<evidence type="ECO:0000313" key="13">
    <source>
        <dbReference type="Proteomes" id="UP001524569"/>
    </source>
</evidence>
<dbReference type="InterPro" id="IPR001633">
    <property type="entry name" value="EAL_dom"/>
</dbReference>
<dbReference type="NCBIfam" id="TIGR00254">
    <property type="entry name" value="GGDEF"/>
    <property type="match status" value="1"/>
</dbReference>
<feature type="transmembrane region" description="Helical" evidence="6">
    <location>
        <begin position="132"/>
        <end position="158"/>
    </location>
</feature>
<dbReference type="Proteomes" id="UP001524569">
    <property type="component" value="Unassembled WGS sequence"/>
</dbReference>
<keyword evidence="2" id="KW-1003">Cell membrane</keyword>
<dbReference type="InterPro" id="IPR001610">
    <property type="entry name" value="PAC"/>
</dbReference>
<name>A0ABT1ULQ7_9GAMM</name>
<dbReference type="CDD" id="cd01948">
    <property type="entry name" value="EAL"/>
    <property type="match status" value="1"/>
</dbReference>
<dbReference type="Gene3D" id="3.30.450.20">
    <property type="entry name" value="PAS domain"/>
    <property type="match status" value="2"/>
</dbReference>
<gene>
    <name evidence="12" type="ORF">NP603_18730</name>
</gene>
<feature type="domain" description="PAS" evidence="7">
    <location>
        <begin position="667"/>
        <end position="713"/>
    </location>
</feature>
<dbReference type="InterPro" id="IPR000700">
    <property type="entry name" value="PAS-assoc_C"/>
</dbReference>
<dbReference type="SMART" id="SM00086">
    <property type="entry name" value="PAC"/>
    <property type="match status" value="2"/>
</dbReference>
<feature type="domain" description="EAL" evidence="10">
    <location>
        <begin position="973"/>
        <end position="1228"/>
    </location>
</feature>
<dbReference type="InterPro" id="IPR052155">
    <property type="entry name" value="Biofilm_reg_signaling"/>
</dbReference>
<dbReference type="SUPFAM" id="SSF141868">
    <property type="entry name" value="EAL domain-like"/>
    <property type="match status" value="1"/>
</dbReference>
<dbReference type="SMART" id="SM00052">
    <property type="entry name" value="EAL"/>
    <property type="match status" value="1"/>
</dbReference>
<sequence>MPDTKNNPHFLNWAWLGRSLLLCVSYFLLGAVGLELAIAPGYASAVFPAAGVAFGAVLCSGYRMLPGVGFGSLALNLWVAGRHGSLGLNGVSVAALIGSGAVLQAWAAAALVKHFLKDAWHALDTDQHILSLLLLAGPVSCLVSASVANLALAGFGVISHGELLFNWWNWWIGDSIGTLLFGPMAMIALQRQNRLRQARIKLVALPALTITVGIVAAFIYVSNTETNRIKQEISAYGSALNNQLLAKLLAYGDLVESVSNLVYAYPQLTFADFDRFTRLSFAEHPDLQALSWNPVVRYRDKADFETAMRKELRLPEIRITERDASGKLVPASARESYVAVRFITPLDKNRLALGYDIASDPLRLAAINEAVRRNELTASAPLRLVQESGVSSGVLLLHPVYGEDSPSAPGPAGRKTPSGFAVGVFRIADMLQHQLETMLPLGLAFRLEDSGAPADNQLLYRYGASTDATLSRFTWTGAIQFNGRTWSASVYPTREYMAANRSLLAWTVLAAGLVLVSLLQALLLAITGRNAAIERQVDRQTKQLRSESEKNIALLHNASDGIHILNAEGNVIEASNSFCDMLGYSREEVIGMNVCHWDAGFANAGELFAAFRKQFERPVRYQFETVHRRKDGAVFQVEVSGYPLELDGKPVLFNSSRDITARKQAEAELRVAAVAFESQEGMVVTDANGEILRVNRAFSAITGYCDTEVIGKNSRLLKSGRQGQAFYEAMWATICETGSWSGEIWNRRKSGEVYPELLTITAVKDDAGNLTHYVATHTDITNSKAAAEKIERLAFYDPLTSLANRRLLLDRLKQALVASARSGLGGALLFLDLDNFKILNDTLGHDVGDLLLLQVADRLKLCVREGDTVARLGGDEFVVMLENLSPAGVEAAACAEQVANKVLQTLNQPYRLGNHQHRSTPSIGISLFNQATQPQLAEDLLKQADIAMYQAKKTSRNTLCFFDPMLQIAIEKRAALERALSHAVLAGQLELYYQIQVLASGAPLGAEALIRWRHPEQGLLLPPQFIPIAEESDLILEVGRWVIETACAHLAAWQSHPRTRELTLSINVSPRQFRQRDFIDQVRSALQLHDIRRPDLLKLELTESMLLDDTNSVVPTMAALKQLGIQISLDDFGTGYSCLRYLKSLPIDQLKIDQSFVRDIVADANDRAIVRTVLAMASSLELDTIAEGVETDEQFEMLLSKNCRCFQGYLFGKPVPFDRFFDAIVNQNTASLRAPRQPKNPPAVML</sequence>
<dbReference type="PANTHER" id="PTHR44757:SF2">
    <property type="entry name" value="BIOFILM ARCHITECTURE MAINTENANCE PROTEIN MBAA"/>
    <property type="match status" value="1"/>
</dbReference>
<dbReference type="Pfam" id="PF13426">
    <property type="entry name" value="PAS_9"/>
    <property type="match status" value="2"/>
</dbReference>
<dbReference type="PROSITE" id="PS50839">
    <property type="entry name" value="CHASE"/>
    <property type="match status" value="1"/>
</dbReference>
<evidence type="ECO:0000256" key="2">
    <source>
        <dbReference type="ARBA" id="ARBA00022475"/>
    </source>
</evidence>
<evidence type="ECO:0000259" key="10">
    <source>
        <dbReference type="PROSITE" id="PS50883"/>
    </source>
</evidence>
<dbReference type="Gene3D" id="3.30.70.270">
    <property type="match status" value="1"/>
</dbReference>
<comment type="caution">
    <text evidence="12">The sequence shown here is derived from an EMBL/GenBank/DDBJ whole genome shotgun (WGS) entry which is preliminary data.</text>
</comment>
<comment type="subcellular location">
    <subcellularLocation>
        <location evidence="1">Cell membrane</location>
        <topology evidence="1">Multi-pass membrane protein</topology>
    </subcellularLocation>
</comment>
<feature type="domain" description="PAS" evidence="7">
    <location>
        <begin position="547"/>
        <end position="593"/>
    </location>
</feature>
<dbReference type="Pfam" id="PF00990">
    <property type="entry name" value="GGDEF"/>
    <property type="match status" value="1"/>
</dbReference>
<keyword evidence="5 6" id="KW-0472">Membrane</keyword>
<evidence type="ECO:0000259" key="11">
    <source>
        <dbReference type="PROSITE" id="PS50887"/>
    </source>
</evidence>
<feature type="domain" description="CHASE" evidence="9">
    <location>
        <begin position="264"/>
        <end position="438"/>
    </location>
</feature>
<dbReference type="Gene3D" id="3.20.20.450">
    <property type="entry name" value="EAL domain"/>
    <property type="match status" value="1"/>
</dbReference>
<accession>A0ABT1ULQ7</accession>
<dbReference type="InterPro" id="IPR000160">
    <property type="entry name" value="GGDEF_dom"/>
</dbReference>
<dbReference type="RefSeq" id="WP_256612382.1">
    <property type="nucleotide sequence ID" value="NZ_JANIBM010000037.1"/>
</dbReference>
<feature type="domain" description="PAC" evidence="8">
    <location>
        <begin position="740"/>
        <end position="792"/>
    </location>
</feature>
<evidence type="ECO:0000256" key="5">
    <source>
        <dbReference type="ARBA" id="ARBA00023136"/>
    </source>
</evidence>
<organism evidence="12 13">
    <name type="scientific">Methylomonas aurea</name>
    <dbReference type="NCBI Taxonomy" id="2952224"/>
    <lineage>
        <taxon>Bacteria</taxon>
        <taxon>Pseudomonadati</taxon>
        <taxon>Pseudomonadota</taxon>
        <taxon>Gammaproteobacteria</taxon>
        <taxon>Methylococcales</taxon>
        <taxon>Methylococcaceae</taxon>
        <taxon>Methylomonas</taxon>
    </lineage>
</organism>
<dbReference type="PROSITE" id="PS50113">
    <property type="entry name" value="PAC"/>
    <property type="match status" value="2"/>
</dbReference>
<evidence type="ECO:0000256" key="6">
    <source>
        <dbReference type="SAM" id="Phobius"/>
    </source>
</evidence>
<keyword evidence="13" id="KW-1185">Reference proteome</keyword>
<dbReference type="PROSITE" id="PS50883">
    <property type="entry name" value="EAL"/>
    <property type="match status" value="1"/>
</dbReference>
<dbReference type="InterPro" id="IPR042240">
    <property type="entry name" value="CHASE_sf"/>
</dbReference>
<feature type="transmembrane region" description="Helical" evidence="6">
    <location>
        <begin position="170"/>
        <end position="190"/>
    </location>
</feature>
<dbReference type="Gene3D" id="3.30.450.350">
    <property type="entry name" value="CHASE domain"/>
    <property type="match status" value="1"/>
</dbReference>
<keyword evidence="4 6" id="KW-1133">Transmembrane helix</keyword>
<dbReference type="InterPro" id="IPR007895">
    <property type="entry name" value="MASE1"/>
</dbReference>
<feature type="transmembrane region" description="Helical" evidence="6">
    <location>
        <begin position="85"/>
        <end position="112"/>
    </location>
</feature>
<dbReference type="SMART" id="SM01079">
    <property type="entry name" value="CHASE"/>
    <property type="match status" value="1"/>
</dbReference>
<dbReference type="SMART" id="SM00267">
    <property type="entry name" value="GGDEF"/>
    <property type="match status" value="1"/>
</dbReference>
<evidence type="ECO:0000256" key="1">
    <source>
        <dbReference type="ARBA" id="ARBA00004651"/>
    </source>
</evidence>
<evidence type="ECO:0000256" key="3">
    <source>
        <dbReference type="ARBA" id="ARBA00022692"/>
    </source>
</evidence>
<dbReference type="InterPro" id="IPR043128">
    <property type="entry name" value="Rev_trsase/Diguanyl_cyclase"/>
</dbReference>
<dbReference type="SUPFAM" id="SSF55073">
    <property type="entry name" value="Nucleotide cyclase"/>
    <property type="match status" value="1"/>
</dbReference>
<dbReference type="PROSITE" id="PS50887">
    <property type="entry name" value="GGDEF"/>
    <property type="match status" value="1"/>
</dbReference>
<evidence type="ECO:0000256" key="4">
    <source>
        <dbReference type="ARBA" id="ARBA00022989"/>
    </source>
</evidence>
<dbReference type="Pfam" id="PF05231">
    <property type="entry name" value="MASE1"/>
    <property type="match status" value="1"/>
</dbReference>
<dbReference type="PROSITE" id="PS50112">
    <property type="entry name" value="PAS"/>
    <property type="match status" value="2"/>
</dbReference>
<evidence type="ECO:0000259" key="8">
    <source>
        <dbReference type="PROSITE" id="PS50113"/>
    </source>
</evidence>
<proteinExistence type="predicted"/>
<dbReference type="InterPro" id="IPR029787">
    <property type="entry name" value="Nucleotide_cyclase"/>
</dbReference>
<evidence type="ECO:0000259" key="7">
    <source>
        <dbReference type="PROSITE" id="PS50112"/>
    </source>
</evidence>
<feature type="domain" description="GGDEF" evidence="11">
    <location>
        <begin position="824"/>
        <end position="964"/>
    </location>
</feature>
<dbReference type="EMBL" id="JANIBM010000037">
    <property type="protein sequence ID" value="MCQ8183157.1"/>
    <property type="molecule type" value="Genomic_DNA"/>
</dbReference>
<dbReference type="SUPFAM" id="SSF55785">
    <property type="entry name" value="PYP-like sensor domain (PAS domain)"/>
    <property type="match status" value="2"/>
</dbReference>
<dbReference type="InterPro" id="IPR006189">
    <property type="entry name" value="CHASE_dom"/>
</dbReference>
<evidence type="ECO:0000313" key="12">
    <source>
        <dbReference type="EMBL" id="MCQ8183157.1"/>
    </source>
</evidence>
<evidence type="ECO:0000259" key="9">
    <source>
        <dbReference type="PROSITE" id="PS50839"/>
    </source>
</evidence>
<feature type="domain" description="PAC" evidence="8">
    <location>
        <begin position="621"/>
        <end position="671"/>
    </location>
</feature>
<dbReference type="NCBIfam" id="TIGR00229">
    <property type="entry name" value="sensory_box"/>
    <property type="match status" value="2"/>
</dbReference>
<keyword evidence="3 6" id="KW-0812">Transmembrane</keyword>
<dbReference type="InterPro" id="IPR035965">
    <property type="entry name" value="PAS-like_dom_sf"/>
</dbReference>
<protein>
    <submittedName>
        <fullName evidence="12">EAL domain-containing protein</fullName>
    </submittedName>
</protein>
<dbReference type="Pfam" id="PF00563">
    <property type="entry name" value="EAL"/>
    <property type="match status" value="1"/>
</dbReference>
<reference evidence="12 13" key="1">
    <citation type="submission" date="2022-07" db="EMBL/GenBank/DDBJ databases">
        <title>Methylomonas rivi sp. nov., Methylomonas rosea sp. nov., Methylomonas aureus sp. nov. and Methylomonas subterranea sp. nov., four novel methanotrophs isolated from a freshwater creek and the deep terrestrial subsurface.</title>
        <authorList>
            <person name="Abin C."/>
            <person name="Sankaranarayanan K."/>
            <person name="Garner C."/>
            <person name="Sindelar R."/>
            <person name="Kotary K."/>
            <person name="Garner R."/>
            <person name="Barclay S."/>
            <person name="Lawson P."/>
            <person name="Krumholz L."/>
        </authorList>
    </citation>
    <scope>NUCLEOTIDE SEQUENCE [LARGE SCALE GENOMIC DNA]</scope>
    <source>
        <strain evidence="12 13">SURF-1</strain>
    </source>
</reference>
<feature type="transmembrane region" description="Helical" evidence="6">
    <location>
        <begin position="15"/>
        <end position="38"/>
    </location>
</feature>
<dbReference type="SMART" id="SM00091">
    <property type="entry name" value="PAS"/>
    <property type="match status" value="2"/>
</dbReference>
<dbReference type="InterPro" id="IPR035919">
    <property type="entry name" value="EAL_sf"/>
</dbReference>